<proteinExistence type="predicted"/>
<dbReference type="Pfam" id="PF19489">
    <property type="entry name" value="SLT_4"/>
    <property type="match status" value="1"/>
</dbReference>
<evidence type="ECO:0000313" key="2">
    <source>
        <dbReference type="EMBL" id="UTW10006.1"/>
    </source>
</evidence>
<evidence type="ECO:0000259" key="1">
    <source>
        <dbReference type="Pfam" id="PF19489"/>
    </source>
</evidence>
<reference evidence="2" key="1">
    <citation type="submission" date="2021-04" db="EMBL/GenBank/DDBJ databases">
        <title>Oceanospirillales bacteria with DddD are important DMSP degraders in coastal seawater.</title>
        <authorList>
            <person name="Liu J."/>
        </authorList>
    </citation>
    <scope>NUCLEOTIDE SEQUENCE</scope>
    <source>
        <strain evidence="2">D13-1</strain>
    </source>
</reference>
<organism evidence="2 3">
    <name type="scientific">Marinobacterium rhizophilum</name>
    <dbReference type="NCBI Taxonomy" id="420402"/>
    <lineage>
        <taxon>Bacteria</taxon>
        <taxon>Pseudomonadati</taxon>
        <taxon>Pseudomonadota</taxon>
        <taxon>Gammaproteobacteria</taxon>
        <taxon>Oceanospirillales</taxon>
        <taxon>Oceanospirillaceae</taxon>
        <taxon>Marinobacterium</taxon>
    </lineage>
</organism>
<gene>
    <name evidence="2" type="ORF">KDW95_11795</name>
</gene>
<dbReference type="InterPro" id="IPR045795">
    <property type="entry name" value="SLT_4"/>
</dbReference>
<name>A0ABY5HCB4_9GAMM</name>
<dbReference type="EMBL" id="CP073347">
    <property type="protein sequence ID" value="UTW10006.1"/>
    <property type="molecule type" value="Genomic_DNA"/>
</dbReference>
<feature type="domain" description="Transglycosylase SLT" evidence="1">
    <location>
        <begin position="104"/>
        <end position="196"/>
    </location>
</feature>
<evidence type="ECO:0000313" key="3">
    <source>
        <dbReference type="Proteomes" id="UP001058461"/>
    </source>
</evidence>
<sequence>MNSSSTMALPIKRLVGLLPAVWLAGCASVTPSWLPGFSDSAAAPAAPEVAVEAATPATCTLLDRQGRLRVAVQNARAQWGLEPAVALALLEPPLGGGRKRHVLPFGNTWDEYRIARSNWSATTDNIDDAVDFLGWGVARNRQMLQLDIAQVDALYLAYRLGPGAYSQGVHRGIWIEKEAERVAARARLYSDELQSCPELVDPNRWEWQRLWSWW</sequence>
<protein>
    <recommendedName>
        <fullName evidence="1">Transglycosylase SLT domain-containing protein</fullName>
    </recommendedName>
</protein>
<accession>A0ABY5HCB4</accession>
<dbReference type="RefSeq" id="WP_255852007.1">
    <property type="nucleotide sequence ID" value="NZ_CP073347.1"/>
</dbReference>
<dbReference type="Proteomes" id="UP001058461">
    <property type="component" value="Chromosome"/>
</dbReference>
<keyword evidence="3" id="KW-1185">Reference proteome</keyword>